<name>A0A6G7YD47_9ACTN</name>
<comment type="catalytic activity">
    <reaction evidence="2">
        <text>oxidized coenzyme F420-(gamma-L-Glu)(n) + a quinol + H(+) = reduced coenzyme F420-(gamma-L-Glu)(n) + a quinone</text>
        <dbReference type="Rhea" id="RHEA:39663"/>
        <dbReference type="Rhea" id="RHEA-COMP:12939"/>
        <dbReference type="Rhea" id="RHEA-COMP:14378"/>
        <dbReference type="ChEBI" id="CHEBI:15378"/>
        <dbReference type="ChEBI" id="CHEBI:24646"/>
        <dbReference type="ChEBI" id="CHEBI:132124"/>
        <dbReference type="ChEBI" id="CHEBI:133980"/>
        <dbReference type="ChEBI" id="CHEBI:139511"/>
    </reaction>
</comment>
<gene>
    <name evidence="3" type="ORF">G7071_04655</name>
</gene>
<dbReference type="NCBIfam" id="TIGR00026">
    <property type="entry name" value="hi_GC_TIGR00026"/>
    <property type="match status" value="1"/>
</dbReference>
<dbReference type="Pfam" id="PF04075">
    <property type="entry name" value="F420H2_quin_red"/>
    <property type="match status" value="1"/>
</dbReference>
<evidence type="ECO:0000256" key="2">
    <source>
        <dbReference type="ARBA" id="ARBA00049106"/>
    </source>
</evidence>
<dbReference type="InterPro" id="IPR004378">
    <property type="entry name" value="F420H2_quin_Rdtase"/>
</dbReference>
<keyword evidence="4" id="KW-1185">Reference proteome</keyword>
<dbReference type="Proteomes" id="UP000502035">
    <property type="component" value="Chromosome"/>
</dbReference>
<protein>
    <submittedName>
        <fullName evidence="3">Nitroreductase family deazaflavin-dependent oxidoreductase</fullName>
    </submittedName>
</protein>
<dbReference type="EMBL" id="CP049866">
    <property type="protein sequence ID" value="QIK74824.1"/>
    <property type="molecule type" value="Genomic_DNA"/>
</dbReference>
<dbReference type="Gene3D" id="2.30.110.10">
    <property type="entry name" value="Electron Transport, Fmn-binding Protein, Chain A"/>
    <property type="match status" value="1"/>
</dbReference>
<dbReference type="RefSeq" id="WP_166315496.1">
    <property type="nucleotide sequence ID" value="NZ_CP049866.1"/>
</dbReference>
<dbReference type="InterPro" id="IPR012349">
    <property type="entry name" value="Split_barrel_FMN-bd"/>
</dbReference>
<dbReference type="GO" id="GO:0070967">
    <property type="term" value="F:coenzyme F420 binding"/>
    <property type="evidence" value="ECO:0007669"/>
    <property type="project" value="TreeGrafter"/>
</dbReference>
<evidence type="ECO:0000313" key="4">
    <source>
        <dbReference type="Proteomes" id="UP000502035"/>
    </source>
</evidence>
<evidence type="ECO:0000256" key="1">
    <source>
        <dbReference type="ARBA" id="ARBA00008710"/>
    </source>
</evidence>
<dbReference type="GO" id="GO:0016491">
    <property type="term" value="F:oxidoreductase activity"/>
    <property type="evidence" value="ECO:0007669"/>
    <property type="project" value="InterPro"/>
</dbReference>
<accession>A0A6G7YD47</accession>
<dbReference type="GO" id="GO:0005886">
    <property type="term" value="C:plasma membrane"/>
    <property type="evidence" value="ECO:0007669"/>
    <property type="project" value="TreeGrafter"/>
</dbReference>
<sequence length="175" mass="19813">MPEPRPAPAHRVRSALHERYRRAVLPIAVAIGADERTPRHLPQIVRIDKGIQRLSRGRLTLLDLAGLPSLTLIVPGRKSGQLRETPLLAVPHEGGWLVAGSNFGGTRRPVWVLNVVAADEPRVRVGGREHRVVVHEATGSERDRLYDVMTRTWPNFAKYQERTDRVIRVFRLDPR</sequence>
<evidence type="ECO:0000313" key="3">
    <source>
        <dbReference type="EMBL" id="QIK74824.1"/>
    </source>
</evidence>
<proteinExistence type="inferred from homology"/>
<dbReference type="PANTHER" id="PTHR39428">
    <property type="entry name" value="F420H(2)-DEPENDENT QUINONE REDUCTASE RV1261C"/>
    <property type="match status" value="1"/>
</dbReference>
<reference evidence="3 4" key="1">
    <citation type="submission" date="2020-03" db="EMBL/GenBank/DDBJ databases">
        <title>Nocardioides sp. nov., isolated from fish.</title>
        <authorList>
            <person name="Hyun D.-W."/>
            <person name="Bae J.-W."/>
        </authorList>
    </citation>
    <scope>NUCLEOTIDE SEQUENCE [LARGE SCALE GENOMIC DNA]</scope>
    <source>
        <strain evidence="3 4">HDW12A</strain>
    </source>
</reference>
<dbReference type="AlphaFoldDB" id="A0A6G7YD47"/>
<organism evidence="3 4">
    <name type="scientific">Nocardioides piscis</name>
    <dbReference type="NCBI Taxonomy" id="2714938"/>
    <lineage>
        <taxon>Bacteria</taxon>
        <taxon>Bacillati</taxon>
        <taxon>Actinomycetota</taxon>
        <taxon>Actinomycetes</taxon>
        <taxon>Propionibacteriales</taxon>
        <taxon>Nocardioidaceae</taxon>
        <taxon>Nocardioides</taxon>
    </lineage>
</organism>
<dbReference type="KEGG" id="npi:G7071_04655"/>
<comment type="similarity">
    <text evidence="1">Belongs to the F420H(2)-dependent quinone reductase family.</text>
</comment>
<dbReference type="PANTHER" id="PTHR39428:SF1">
    <property type="entry name" value="F420H(2)-DEPENDENT QUINONE REDUCTASE RV1261C"/>
    <property type="match status" value="1"/>
</dbReference>